<evidence type="ECO:0000256" key="3">
    <source>
        <dbReference type="ARBA" id="ARBA00022989"/>
    </source>
</evidence>
<feature type="region of interest" description="Disordered" evidence="5">
    <location>
        <begin position="736"/>
        <end position="779"/>
    </location>
</feature>
<evidence type="ECO:0000256" key="5">
    <source>
        <dbReference type="SAM" id="MobiDB-lite"/>
    </source>
</evidence>
<feature type="region of interest" description="Disordered" evidence="5">
    <location>
        <begin position="1505"/>
        <end position="1529"/>
    </location>
</feature>
<dbReference type="SUPFAM" id="SSF51206">
    <property type="entry name" value="cAMP-binding domain-like"/>
    <property type="match status" value="2"/>
</dbReference>
<gene>
    <name evidence="8" type="ORF">SCF082_LOCUS9811</name>
</gene>
<dbReference type="EMBL" id="CAXAMM010005723">
    <property type="protein sequence ID" value="CAK9008317.1"/>
    <property type="molecule type" value="Genomic_DNA"/>
</dbReference>
<comment type="caution">
    <text evidence="8">The sequence shown here is derived from an EMBL/GenBank/DDBJ whole genome shotgun (WGS) entry which is preliminary data.</text>
</comment>
<feature type="region of interest" description="Disordered" evidence="5">
    <location>
        <begin position="290"/>
        <end position="330"/>
    </location>
</feature>
<dbReference type="PANTHER" id="PTHR10687:SF2">
    <property type="entry name" value="SECRETORY CARRIER-ASSOCIATED MEMBRANE PROTEIN"/>
    <property type="match status" value="1"/>
</dbReference>
<keyword evidence="3 6" id="KW-1133">Transmembrane helix</keyword>
<dbReference type="Gene3D" id="2.60.120.10">
    <property type="entry name" value="Jelly Rolls"/>
    <property type="match status" value="1"/>
</dbReference>
<reference evidence="8 9" key="1">
    <citation type="submission" date="2024-02" db="EMBL/GenBank/DDBJ databases">
        <authorList>
            <person name="Chen Y."/>
            <person name="Shah S."/>
            <person name="Dougan E. K."/>
            <person name="Thang M."/>
            <person name="Chan C."/>
        </authorList>
    </citation>
    <scope>NUCLEOTIDE SEQUENCE [LARGE SCALE GENOMIC DNA]</scope>
</reference>
<sequence length="1529" mass="173676">MGNRHARPPAKARPSRHAWQRIQDVNYREEDEYDSSDDEDNWDFDRRVVDERADWPRSCPVLHLNIQEDFPLEAQRKLVRSLYRFWQFSWWVSVMNFVAVMATLLTSNVTNSSAMVTAFVVSLVYLFAVFFLYFRVLYWALRLESNVLFVWFYVFSVVMFAYFAYYIAEGVSLVSILAEPLAPGSQLPVKINPIFPVVMFTLVIVFYVFCIMLVFYYFSSAFYWQRLSDKDKLQLYKKQNKRKWLSSWFGGKVGDDILDDADEDEDGKPAFSWPCILQYEQVDDDHLNDVELPSAKSGDKKNKKKKKKKKKANNMQTPYTPRPNAGDHQTLSIPGKVSLYPQDRKVVFRAEEAIFNNVFKVSVMFVNVQMMKKQGETELDLVETFTDHVMDEDRKGFQTVTATCGNKESTLRILKFDFETKQEREECHKKMSKTWKVIKKKEQLYHATDEENLKELRLRMHARARERSAQHLLTHKDWKLMVSLVWRHVYQAGSVIQTKDSHFKEILHISKGTAAIYLETSDGAQTSMASTVMDEDFDLQAALFPILGNEKAMADRDPTARTDITTESQLNQVPKTSPHYYTVRFEKRKLGFSYLKMRRKYNLVEYEPTHFMEATHRGSSGIGDNKKSFREFAAIVQNVKDGGEAARLMVHAGDELVKVGLFNIEEAELSQPAITRLIKSESYPLTMTFRRPPELDFEVDEGGFIDPDPNLVPPELRGLMMEEDQEAENEPLVPRVVLDGGSGRSENSHSLLHDSTPFARVGDEYQTSDEDTGDEGGDAFEDKEVDLLSFHEVKEGAGAAVVPSEVPQEDGPGVPRKDARVPASPGSHGSGRRGRRSHRASLGGTSYASSNAQPRLAFEMSRLELAEELASRPPGVGASQHGEAEADDMYVEFEALEPTAPPFSESRRLSDLNAYAEAQMMRGGRRVSYDEAAGEVAVKPSSNSFLARGRAFLFGNSFEYDKVEEERLREAYSLQMSQDRPFSEHGDGSSDAGDDEISIIVDRNFSDDDSEDDLGLDYFGTIPTFEPVGHFKKGDTIGIIPWILNHPVSVVQLVAQTDVVVHSIKVEDLTKLFRKHGTLALSFFKYVAAVIGERADRDEEELCDQITEDLAKRDTKVYTNKQLTRLLDNKPIRSTQVTEFERRAEESDKARGWFQQDFDMAYDSVIFHIGCEAQIVGDISILVGQSWYGVDTSSSGKYNENKVGTLYITHYHVCFRSSKRALDLAKLKRRPTLYGKLHLDDIYDILRAGENGERLSIVTDEVRLDVNFASRQKAQYVEDWLRCLIDSGAVTERAPHSYTLPGDMYGFSSDKPAAKEMPESVQEDPLNVLYTKQRDLRLEFLILTQTLQQVLTKQDRYKMFHDGRSVTLRRGQNVLSAARAANGHPDKNDEGGSRRPQTSKRALESDGPNGLYLVGHGELVLQREVNGRRIRFASYKVGTVFGVERFLTGAPSPFSVKVVSKTAMLKFAPRDRCMALLRSDLALAARFYQYCALLQMQRLRGPVLSRPTDEDEAESVVQSRGGSRGCTIL</sequence>
<evidence type="ECO:0000259" key="7">
    <source>
        <dbReference type="PROSITE" id="PS50042"/>
    </source>
</evidence>
<dbReference type="InterPro" id="IPR007273">
    <property type="entry name" value="SCAMP"/>
</dbReference>
<feature type="region of interest" description="Disordered" evidence="5">
    <location>
        <begin position="975"/>
        <end position="994"/>
    </location>
</feature>
<dbReference type="InterPro" id="IPR018490">
    <property type="entry name" value="cNMP-bd_dom_sf"/>
</dbReference>
<name>A0ABP0J1U4_9DINO</name>
<feature type="compositionally biased region" description="Basic residues" evidence="5">
    <location>
        <begin position="301"/>
        <end position="312"/>
    </location>
</feature>
<feature type="transmembrane region" description="Helical" evidence="6">
    <location>
        <begin position="112"/>
        <end position="134"/>
    </location>
</feature>
<feature type="transmembrane region" description="Helical" evidence="6">
    <location>
        <begin position="85"/>
        <end position="106"/>
    </location>
</feature>
<dbReference type="InterPro" id="IPR014710">
    <property type="entry name" value="RmlC-like_jellyroll"/>
</dbReference>
<keyword evidence="9" id="KW-1185">Reference proteome</keyword>
<evidence type="ECO:0000313" key="9">
    <source>
        <dbReference type="Proteomes" id="UP001642464"/>
    </source>
</evidence>
<evidence type="ECO:0000256" key="4">
    <source>
        <dbReference type="ARBA" id="ARBA00023136"/>
    </source>
</evidence>
<feature type="compositionally biased region" description="Basic residues" evidence="5">
    <location>
        <begin position="830"/>
        <end position="839"/>
    </location>
</feature>
<feature type="domain" description="Cyclic nucleotide-binding" evidence="7">
    <location>
        <begin position="1404"/>
        <end position="1467"/>
    </location>
</feature>
<dbReference type="Proteomes" id="UP001642464">
    <property type="component" value="Unassembled WGS sequence"/>
</dbReference>
<feature type="transmembrane region" description="Helical" evidence="6">
    <location>
        <begin position="194"/>
        <end position="218"/>
    </location>
</feature>
<keyword evidence="4 6" id="KW-0472">Membrane</keyword>
<dbReference type="InterPro" id="IPR000595">
    <property type="entry name" value="cNMP-bd_dom"/>
</dbReference>
<keyword evidence="2 6" id="KW-0812">Transmembrane</keyword>
<dbReference type="Pfam" id="PF04144">
    <property type="entry name" value="SCAMP"/>
    <property type="match status" value="1"/>
</dbReference>
<proteinExistence type="predicted"/>
<organism evidence="8 9">
    <name type="scientific">Durusdinium trenchii</name>
    <dbReference type="NCBI Taxonomy" id="1381693"/>
    <lineage>
        <taxon>Eukaryota</taxon>
        <taxon>Sar</taxon>
        <taxon>Alveolata</taxon>
        <taxon>Dinophyceae</taxon>
        <taxon>Suessiales</taxon>
        <taxon>Symbiodiniaceae</taxon>
        <taxon>Durusdinium</taxon>
    </lineage>
</organism>
<evidence type="ECO:0000256" key="6">
    <source>
        <dbReference type="SAM" id="Phobius"/>
    </source>
</evidence>
<evidence type="ECO:0000256" key="2">
    <source>
        <dbReference type="ARBA" id="ARBA00022692"/>
    </source>
</evidence>
<accession>A0ABP0J1U4</accession>
<protein>
    <submittedName>
        <fullName evidence="8">Secretory carrier-associated membrane protein 4 (Secretory carrier membrane protein 4)</fullName>
    </submittedName>
</protein>
<feature type="compositionally biased region" description="Acidic residues" evidence="5">
    <location>
        <begin position="766"/>
        <end position="779"/>
    </location>
</feature>
<dbReference type="PANTHER" id="PTHR10687">
    <property type="entry name" value="SECRETORY CARRIER-ASSOCIATED MEMBRANE PROTEIN SCAMP"/>
    <property type="match status" value="1"/>
</dbReference>
<feature type="region of interest" description="Disordered" evidence="5">
    <location>
        <begin position="1378"/>
        <end position="1409"/>
    </location>
</feature>
<evidence type="ECO:0000256" key="1">
    <source>
        <dbReference type="ARBA" id="ARBA00004141"/>
    </source>
</evidence>
<feature type="region of interest" description="Disordered" evidence="5">
    <location>
        <begin position="796"/>
        <end position="849"/>
    </location>
</feature>
<comment type="subcellular location">
    <subcellularLocation>
        <location evidence="1">Membrane</location>
        <topology evidence="1">Multi-pass membrane protein</topology>
    </subcellularLocation>
</comment>
<feature type="compositionally biased region" description="Basic and acidic residues" evidence="5">
    <location>
        <begin position="1384"/>
        <end position="1393"/>
    </location>
</feature>
<feature type="transmembrane region" description="Helical" evidence="6">
    <location>
        <begin position="146"/>
        <end position="168"/>
    </location>
</feature>
<dbReference type="PROSITE" id="PS50042">
    <property type="entry name" value="CNMP_BINDING_3"/>
    <property type="match status" value="1"/>
</dbReference>
<dbReference type="CDD" id="cd00038">
    <property type="entry name" value="CAP_ED"/>
    <property type="match status" value="1"/>
</dbReference>
<evidence type="ECO:0000313" key="8">
    <source>
        <dbReference type="EMBL" id="CAK9008317.1"/>
    </source>
</evidence>